<dbReference type="SUPFAM" id="SSF56784">
    <property type="entry name" value="HAD-like"/>
    <property type="match status" value="1"/>
</dbReference>
<evidence type="ECO:0000313" key="1">
    <source>
        <dbReference type="EMBL" id="WED78048.1"/>
    </source>
</evidence>
<gene>
    <name evidence="1" type="ORF">PYU98_07440</name>
</gene>
<dbReference type="EMBL" id="CP118988">
    <property type="protein sequence ID" value="WED78048.1"/>
    <property type="molecule type" value="Genomic_DNA"/>
</dbReference>
<dbReference type="RefSeq" id="WP_275057796.1">
    <property type="nucleotide sequence ID" value="NZ_CP118988.1"/>
</dbReference>
<evidence type="ECO:0000313" key="2">
    <source>
        <dbReference type="Proteomes" id="UP001213721"/>
    </source>
</evidence>
<dbReference type="Proteomes" id="UP001213721">
    <property type="component" value="Chromosome"/>
</dbReference>
<protein>
    <submittedName>
        <fullName evidence="1">Capsular biosynthesis protein</fullName>
    </submittedName>
</protein>
<dbReference type="InterPro" id="IPR010039">
    <property type="entry name" value="EcbF_BcbF"/>
</dbReference>
<dbReference type="NCBIfam" id="TIGR01689">
    <property type="entry name" value="EcbF-BcbF"/>
    <property type="match status" value="1"/>
</dbReference>
<dbReference type="InterPro" id="IPR036412">
    <property type="entry name" value="HAD-like_sf"/>
</dbReference>
<proteinExistence type="predicted"/>
<dbReference type="Gene3D" id="3.40.50.1000">
    <property type="entry name" value="HAD superfamily/HAD-like"/>
    <property type="match status" value="1"/>
</dbReference>
<reference evidence="1" key="1">
    <citation type="submission" date="2023-02" db="EMBL/GenBank/DDBJ databases">
        <title>The sequence of Aeromonas allosaccharophila K520.</title>
        <authorList>
            <person name="Luo X."/>
        </authorList>
    </citation>
    <scope>NUCLEOTIDE SEQUENCE</scope>
    <source>
        <strain evidence="1">K520</strain>
    </source>
</reference>
<accession>A0AAX3NVB0</accession>
<organism evidence="1 2">
    <name type="scientific">Aeromonas allosaccharophila</name>
    <dbReference type="NCBI Taxonomy" id="656"/>
    <lineage>
        <taxon>Bacteria</taxon>
        <taxon>Pseudomonadati</taxon>
        <taxon>Pseudomonadota</taxon>
        <taxon>Gammaproteobacteria</taxon>
        <taxon>Aeromonadales</taxon>
        <taxon>Aeromonadaceae</taxon>
        <taxon>Aeromonas</taxon>
    </lineage>
</organism>
<dbReference type="InterPro" id="IPR023214">
    <property type="entry name" value="HAD_sf"/>
</dbReference>
<name>A0AAX3NVB0_9GAMM</name>
<sequence>MKKLIVDIDMTMTKGKGPQGYIDAIVNDDVVEKIKEYKSIGFDIVLNTSRNMNSYNNNIGVINKKTLPTIISWLDSNNIPYDEIYVGKPWCGHDGFYIDDRAIRPSEFVTMSYDEIITMLDKEKK</sequence>
<dbReference type="AlphaFoldDB" id="A0AAX3NVB0"/>